<dbReference type="Proteomes" id="UP000183987">
    <property type="component" value="Unassembled WGS sequence"/>
</dbReference>
<dbReference type="RefSeq" id="WP_072858101.1">
    <property type="nucleotide sequence ID" value="NZ_FQUE01000008.1"/>
</dbReference>
<dbReference type="EMBL" id="FQUE01000008">
    <property type="protein sequence ID" value="SHF56958.1"/>
    <property type="molecule type" value="Genomic_DNA"/>
</dbReference>
<organism evidence="1 2">
    <name type="scientific">Loktanella atrilutea</name>
    <dbReference type="NCBI Taxonomy" id="366533"/>
    <lineage>
        <taxon>Bacteria</taxon>
        <taxon>Pseudomonadati</taxon>
        <taxon>Pseudomonadota</taxon>
        <taxon>Alphaproteobacteria</taxon>
        <taxon>Rhodobacterales</taxon>
        <taxon>Roseobacteraceae</taxon>
        <taxon>Loktanella</taxon>
    </lineage>
</organism>
<evidence type="ECO:0000313" key="1">
    <source>
        <dbReference type="EMBL" id="SHF56958.1"/>
    </source>
</evidence>
<proteinExistence type="predicted"/>
<name>A0A1M5CQH3_LOKAT</name>
<dbReference type="STRING" id="366533.SAMN05444339_10851"/>
<keyword evidence="2" id="KW-1185">Reference proteome</keyword>
<sequence>MTATVARTHTAADGTTSRAVYSSCEAYRYRLDRRWGAAPPLVWIMLNPSTATEAANDPTIARCETRARMQGFGGLRIVNLFAFRATAPAELKRSADPVGPQNDAHLLAACDLGPSPGGVIVAGWGVHGTHRDRAAQVSRLLRDSGVQIHTLGLTRHGQPRHPLYVAYATTPRPWPHD</sequence>
<dbReference type="AlphaFoldDB" id="A0A1M5CQH3"/>
<accession>A0A1M5CQH3</accession>
<evidence type="ECO:0008006" key="3">
    <source>
        <dbReference type="Google" id="ProtNLM"/>
    </source>
</evidence>
<dbReference type="InterPro" id="IPR012441">
    <property type="entry name" value="DUF1643"/>
</dbReference>
<gene>
    <name evidence="1" type="ORF">SAMN05444339_10851</name>
</gene>
<dbReference type="OrthoDB" id="9807577at2"/>
<dbReference type="Pfam" id="PF07799">
    <property type="entry name" value="DUF1643"/>
    <property type="match status" value="1"/>
</dbReference>
<protein>
    <recommendedName>
        <fullName evidence="3">DUF1643 domain-containing protein</fullName>
    </recommendedName>
</protein>
<evidence type="ECO:0000313" key="2">
    <source>
        <dbReference type="Proteomes" id="UP000183987"/>
    </source>
</evidence>
<reference evidence="2" key="1">
    <citation type="submission" date="2016-11" db="EMBL/GenBank/DDBJ databases">
        <authorList>
            <person name="Varghese N."/>
            <person name="Submissions S."/>
        </authorList>
    </citation>
    <scope>NUCLEOTIDE SEQUENCE [LARGE SCALE GENOMIC DNA]</scope>
    <source>
        <strain evidence="2">DSM 29326</strain>
    </source>
</reference>